<accession>A0ABR5EYI7</accession>
<comment type="caution">
    <text evidence="2">The sequence shown here is derived from an EMBL/GenBank/DDBJ whole genome shotgun (WGS) entry which is preliminary data.</text>
</comment>
<feature type="compositionally biased region" description="Basic and acidic residues" evidence="1">
    <location>
        <begin position="8"/>
        <end position="19"/>
    </location>
</feature>
<keyword evidence="3" id="KW-1185">Reference proteome</keyword>
<proteinExistence type="predicted"/>
<feature type="region of interest" description="Disordered" evidence="1">
    <location>
        <begin position="1"/>
        <end position="25"/>
    </location>
</feature>
<evidence type="ECO:0000313" key="3">
    <source>
        <dbReference type="Proteomes" id="UP000035425"/>
    </source>
</evidence>
<name>A0ABR5EYI7_9ACTN</name>
<evidence type="ECO:0000313" key="2">
    <source>
        <dbReference type="EMBL" id="KLL09532.1"/>
    </source>
</evidence>
<organism evidence="2 3">
    <name type="scientific">Protofrankia coriariae</name>
    <dbReference type="NCBI Taxonomy" id="1562887"/>
    <lineage>
        <taxon>Bacteria</taxon>
        <taxon>Bacillati</taxon>
        <taxon>Actinomycetota</taxon>
        <taxon>Actinomycetes</taxon>
        <taxon>Frankiales</taxon>
        <taxon>Frankiaceae</taxon>
        <taxon>Protofrankia</taxon>
    </lineage>
</organism>
<reference evidence="2 3" key="1">
    <citation type="submission" date="2014-12" db="EMBL/GenBank/DDBJ databases">
        <title>Frankia sp. BMG5.1 draft genome.</title>
        <authorList>
            <person name="Gtari M."/>
            <person name="Ghodhbane-Gtari F."/>
            <person name="Nouioui I."/>
            <person name="Ktari A."/>
            <person name="Hezbri K."/>
            <person name="Mimouni W."/>
            <person name="Sbissi I."/>
            <person name="Ayari A."/>
            <person name="Yamanaka T."/>
            <person name="Normand P."/>
            <person name="Tisa L.S."/>
            <person name="Boudabous A."/>
        </authorList>
    </citation>
    <scope>NUCLEOTIDE SEQUENCE [LARGE SCALE GENOMIC DNA]</scope>
    <source>
        <strain evidence="2 3">BMG5.1</strain>
    </source>
</reference>
<protein>
    <submittedName>
        <fullName evidence="2">Uncharacterized protein</fullName>
    </submittedName>
</protein>
<sequence length="76" mass="8783">MDVTAYRDNSRLDLPEDASRAASTDDLLDETAQRRNELFTVTVIPQEVEGRHGETELGIFPIQPPAWLWAVCRRRW</sequence>
<evidence type="ECO:0000256" key="1">
    <source>
        <dbReference type="SAM" id="MobiDB-lite"/>
    </source>
</evidence>
<dbReference type="RefSeq" id="WP_047225310.1">
    <property type="nucleotide sequence ID" value="NZ_JWIO01000087.1"/>
</dbReference>
<dbReference type="EMBL" id="JWIO01000087">
    <property type="protein sequence ID" value="KLL09532.1"/>
    <property type="molecule type" value="Genomic_DNA"/>
</dbReference>
<gene>
    <name evidence="2" type="ORF">FrCorBMG51_24235</name>
</gene>
<dbReference type="Proteomes" id="UP000035425">
    <property type="component" value="Unassembled WGS sequence"/>
</dbReference>